<protein>
    <submittedName>
        <fullName evidence="2">Uncharacterized protein</fullName>
    </submittedName>
</protein>
<dbReference type="AlphaFoldDB" id="A0A1N6EGA4"/>
<keyword evidence="3" id="KW-1185">Reference proteome</keyword>
<proteinExistence type="predicted"/>
<organism evidence="2 3">
    <name type="scientific">Algoriphagus halophilus</name>
    <dbReference type="NCBI Taxonomy" id="226505"/>
    <lineage>
        <taxon>Bacteria</taxon>
        <taxon>Pseudomonadati</taxon>
        <taxon>Bacteroidota</taxon>
        <taxon>Cytophagia</taxon>
        <taxon>Cytophagales</taxon>
        <taxon>Cyclobacteriaceae</taxon>
        <taxon>Algoriphagus</taxon>
    </lineage>
</organism>
<evidence type="ECO:0000313" key="2">
    <source>
        <dbReference type="EMBL" id="SIN81971.1"/>
    </source>
</evidence>
<gene>
    <name evidence="2" type="ORF">SAMN05444394_2113</name>
</gene>
<keyword evidence="1" id="KW-1133">Transmembrane helix</keyword>
<dbReference type="Proteomes" id="UP000185221">
    <property type="component" value="Unassembled WGS sequence"/>
</dbReference>
<evidence type="ECO:0000256" key="1">
    <source>
        <dbReference type="SAM" id="Phobius"/>
    </source>
</evidence>
<sequence>MYAENLFRTNLSFIIFVLISNYLLELIFVIKGSFFPGELRFFNNNYSCFPESKALTFIKNRSKEKHRH</sequence>
<feature type="transmembrane region" description="Helical" evidence="1">
    <location>
        <begin position="12"/>
        <end position="30"/>
    </location>
</feature>
<accession>A0A1N6EGA4</accession>
<keyword evidence="1" id="KW-0472">Membrane</keyword>
<keyword evidence="1" id="KW-0812">Transmembrane</keyword>
<reference evidence="3" key="1">
    <citation type="submission" date="2016-11" db="EMBL/GenBank/DDBJ databases">
        <authorList>
            <person name="Varghese N."/>
            <person name="Submissions S."/>
        </authorList>
    </citation>
    <scope>NUCLEOTIDE SEQUENCE [LARGE SCALE GENOMIC DNA]</scope>
    <source>
        <strain evidence="3">DSM 15292</strain>
    </source>
</reference>
<dbReference type="EMBL" id="FSRC01000001">
    <property type="protein sequence ID" value="SIN81971.1"/>
    <property type="molecule type" value="Genomic_DNA"/>
</dbReference>
<evidence type="ECO:0000313" key="3">
    <source>
        <dbReference type="Proteomes" id="UP000185221"/>
    </source>
</evidence>
<name>A0A1N6EGA4_9BACT</name>
<dbReference type="STRING" id="226505.SAMN05444394_2113"/>